<dbReference type="Proteomes" id="UP000294820">
    <property type="component" value="Chromosome 1"/>
</dbReference>
<evidence type="ECO:0000313" key="2">
    <source>
        <dbReference type="Proteomes" id="UP000294820"/>
    </source>
</evidence>
<organism evidence="1 2">
    <name type="scientific">Dickeya aquatica</name>
    <dbReference type="NCBI Taxonomy" id="1401087"/>
    <lineage>
        <taxon>Bacteria</taxon>
        <taxon>Pseudomonadati</taxon>
        <taxon>Pseudomonadota</taxon>
        <taxon>Gammaproteobacteria</taxon>
        <taxon>Enterobacterales</taxon>
        <taxon>Pectobacteriaceae</taxon>
        <taxon>Dickeya</taxon>
    </lineage>
</organism>
<accession>A0A375AFL6</accession>
<sequence length="69" mass="7971">MGSSSFSFLNMELKIPGVSISINCLKSRFPIFITNRISFMKHYFFHHRETKFSTQKLTLKINKLSAAIS</sequence>
<dbReference type="EMBL" id="LT615367">
    <property type="protein sequence ID" value="SLM64873.1"/>
    <property type="molecule type" value="Genomic_DNA"/>
</dbReference>
<gene>
    <name evidence="1" type="ORF">DAQ1742_04106</name>
</gene>
<dbReference type="AlphaFoldDB" id="A0A375AFL6"/>
<name>A0A375AFL6_9GAMM</name>
<dbReference type="KEGG" id="daq:DAQ1742_04106"/>
<keyword evidence="2" id="KW-1185">Reference proteome</keyword>
<reference evidence="1 2" key="1">
    <citation type="submission" date="2016-09" db="EMBL/GenBank/DDBJ databases">
        <authorList>
            <person name="Reverchon S."/>
            <person name="Nasser W."/>
            <person name="Leonard S."/>
            <person name="Brochier C."/>
            <person name="Duprey A."/>
        </authorList>
    </citation>
    <scope>NUCLEOTIDE SEQUENCE [LARGE SCALE GENOMIC DNA]</scope>
    <source>
        <strain evidence="1 2">174/2</strain>
    </source>
</reference>
<evidence type="ECO:0000313" key="1">
    <source>
        <dbReference type="EMBL" id="SLM64873.1"/>
    </source>
</evidence>
<protein>
    <submittedName>
        <fullName evidence="1">Uncharacterized protein</fullName>
    </submittedName>
</protein>
<proteinExistence type="predicted"/>